<evidence type="ECO:0000256" key="1">
    <source>
        <dbReference type="SAM" id="MobiDB-lite"/>
    </source>
</evidence>
<dbReference type="Proteomes" id="UP000314294">
    <property type="component" value="Unassembled WGS sequence"/>
</dbReference>
<dbReference type="AlphaFoldDB" id="A0A4Z2IF00"/>
<feature type="compositionally biased region" description="Basic and acidic residues" evidence="1">
    <location>
        <begin position="14"/>
        <end position="24"/>
    </location>
</feature>
<protein>
    <submittedName>
        <fullName evidence="2">Uncharacterized protein</fullName>
    </submittedName>
</protein>
<name>A0A4Z2IF00_9TELE</name>
<accession>A0A4Z2IF00</accession>
<dbReference type="EMBL" id="SRLO01000096">
    <property type="protein sequence ID" value="TNN76175.1"/>
    <property type="molecule type" value="Genomic_DNA"/>
</dbReference>
<feature type="region of interest" description="Disordered" evidence="1">
    <location>
        <begin position="1"/>
        <end position="24"/>
    </location>
</feature>
<evidence type="ECO:0000313" key="3">
    <source>
        <dbReference type="Proteomes" id="UP000314294"/>
    </source>
</evidence>
<proteinExistence type="predicted"/>
<evidence type="ECO:0000313" key="2">
    <source>
        <dbReference type="EMBL" id="TNN76175.1"/>
    </source>
</evidence>
<gene>
    <name evidence="2" type="ORF">EYF80_013706</name>
</gene>
<comment type="caution">
    <text evidence="2">The sequence shown here is derived from an EMBL/GenBank/DDBJ whole genome shotgun (WGS) entry which is preliminary data.</text>
</comment>
<dbReference type="OrthoDB" id="10574083at2759"/>
<sequence length="84" mass="9446">MMTFVDALDEGREDGDPHREEEKEQTHLLVAVAYGGTQRSQPDGVAGQFEDPENPHEAQNLHHLPHIFQVLILLCSLLVGRFQS</sequence>
<keyword evidence="3" id="KW-1185">Reference proteome</keyword>
<organism evidence="2 3">
    <name type="scientific">Liparis tanakae</name>
    <name type="common">Tanaka's snailfish</name>
    <dbReference type="NCBI Taxonomy" id="230148"/>
    <lineage>
        <taxon>Eukaryota</taxon>
        <taxon>Metazoa</taxon>
        <taxon>Chordata</taxon>
        <taxon>Craniata</taxon>
        <taxon>Vertebrata</taxon>
        <taxon>Euteleostomi</taxon>
        <taxon>Actinopterygii</taxon>
        <taxon>Neopterygii</taxon>
        <taxon>Teleostei</taxon>
        <taxon>Neoteleostei</taxon>
        <taxon>Acanthomorphata</taxon>
        <taxon>Eupercaria</taxon>
        <taxon>Perciformes</taxon>
        <taxon>Cottioidei</taxon>
        <taxon>Cottales</taxon>
        <taxon>Liparidae</taxon>
        <taxon>Liparis</taxon>
    </lineage>
</organism>
<reference evidence="2 3" key="1">
    <citation type="submission" date="2019-03" db="EMBL/GenBank/DDBJ databases">
        <title>First draft genome of Liparis tanakae, snailfish: a comprehensive survey of snailfish specific genes.</title>
        <authorList>
            <person name="Kim W."/>
            <person name="Song I."/>
            <person name="Jeong J.-H."/>
            <person name="Kim D."/>
            <person name="Kim S."/>
            <person name="Ryu S."/>
            <person name="Song J.Y."/>
            <person name="Lee S.K."/>
        </authorList>
    </citation>
    <scope>NUCLEOTIDE SEQUENCE [LARGE SCALE GENOMIC DNA]</scope>
    <source>
        <tissue evidence="2">Muscle</tissue>
    </source>
</reference>